<dbReference type="KEGG" id="pki:111836705"/>
<evidence type="ECO:0000313" key="8">
    <source>
        <dbReference type="Proteomes" id="UP000261540"/>
    </source>
</evidence>
<dbReference type="GO" id="GO:0097746">
    <property type="term" value="P:blood vessel diameter maintenance"/>
    <property type="evidence" value="ECO:0007669"/>
    <property type="project" value="InterPro"/>
</dbReference>
<evidence type="ECO:0000256" key="4">
    <source>
        <dbReference type="ARBA" id="ARBA00022702"/>
    </source>
</evidence>
<dbReference type="PANTHER" id="PTHR36876:SF1">
    <property type="entry name" value="UROTENSIN-2B"/>
    <property type="match status" value="1"/>
</dbReference>
<feature type="signal peptide" evidence="6">
    <location>
        <begin position="1"/>
        <end position="26"/>
    </location>
</feature>
<proteinExistence type="inferred from homology"/>
<evidence type="ECO:0000256" key="2">
    <source>
        <dbReference type="ARBA" id="ARBA00006719"/>
    </source>
</evidence>
<dbReference type="PANTHER" id="PTHR36876">
    <property type="entry name" value="UROTENSIN-2B"/>
    <property type="match status" value="1"/>
</dbReference>
<comment type="subcellular location">
    <subcellularLocation>
        <location evidence="1">Secreted</location>
    </subcellularLocation>
</comment>
<evidence type="ECO:0000256" key="5">
    <source>
        <dbReference type="ARBA" id="ARBA00023157"/>
    </source>
</evidence>
<dbReference type="Proteomes" id="UP000261540">
    <property type="component" value="Unplaced"/>
</dbReference>
<reference evidence="7" key="2">
    <citation type="submission" date="2025-09" db="UniProtKB">
        <authorList>
            <consortium name="Ensembl"/>
        </authorList>
    </citation>
    <scope>IDENTIFICATION</scope>
</reference>
<dbReference type="AlphaFoldDB" id="A0A3B3RY93"/>
<name>A0A3B3RY93_9TELE</name>
<evidence type="ECO:0000313" key="7">
    <source>
        <dbReference type="Ensembl" id="ENSPKIP00000022885.1"/>
    </source>
</evidence>
<keyword evidence="3" id="KW-0964">Secreted</keyword>
<dbReference type="GO" id="GO:0005179">
    <property type="term" value="F:hormone activity"/>
    <property type="evidence" value="ECO:0007669"/>
    <property type="project" value="UniProtKB-KW"/>
</dbReference>
<reference evidence="7" key="1">
    <citation type="submission" date="2025-08" db="UniProtKB">
        <authorList>
            <consortium name="Ensembl"/>
        </authorList>
    </citation>
    <scope>IDENTIFICATION</scope>
</reference>
<dbReference type="GO" id="GO:0008217">
    <property type="term" value="P:regulation of blood pressure"/>
    <property type="evidence" value="ECO:0007669"/>
    <property type="project" value="InterPro"/>
</dbReference>
<keyword evidence="8" id="KW-1185">Reference proteome</keyword>
<keyword evidence="6" id="KW-0732">Signal</keyword>
<dbReference type="CTD" id="100884159"/>
<keyword evidence="5" id="KW-1015">Disulfide bond</keyword>
<dbReference type="PROSITE" id="PS00984">
    <property type="entry name" value="UROTENSIN_II"/>
    <property type="match status" value="1"/>
</dbReference>
<sequence>MVRTASVTFCPTLVALLLVHIPGADSRSLPSPVSHQFQPRQDTDVQNRLVALLLHKGLVPISRNEVIGLEMARKMEELEELGGLKEDVDLQNELISDAVGADVSLPSKRSCFWKYCV</sequence>
<dbReference type="STRING" id="1676925.ENSPKIP00000022885"/>
<dbReference type="InterPro" id="IPR001483">
    <property type="entry name" value="Urotensin_II"/>
</dbReference>
<organism evidence="7 8">
    <name type="scientific">Paramormyrops kingsleyae</name>
    <dbReference type="NCBI Taxonomy" id="1676925"/>
    <lineage>
        <taxon>Eukaryota</taxon>
        <taxon>Metazoa</taxon>
        <taxon>Chordata</taxon>
        <taxon>Craniata</taxon>
        <taxon>Vertebrata</taxon>
        <taxon>Euteleostomi</taxon>
        <taxon>Actinopterygii</taxon>
        <taxon>Neopterygii</taxon>
        <taxon>Teleostei</taxon>
        <taxon>Osteoglossocephala</taxon>
        <taxon>Osteoglossomorpha</taxon>
        <taxon>Osteoglossiformes</taxon>
        <taxon>Mormyridae</taxon>
        <taxon>Paramormyrops</taxon>
    </lineage>
</organism>
<dbReference type="GO" id="GO:0005576">
    <property type="term" value="C:extracellular region"/>
    <property type="evidence" value="ECO:0007669"/>
    <property type="project" value="UniProtKB-SubCell"/>
</dbReference>
<dbReference type="InterPro" id="IPR043255">
    <property type="entry name" value="U-IIB"/>
</dbReference>
<protein>
    <submittedName>
        <fullName evidence="7">Urotensin 2B</fullName>
    </submittedName>
</protein>
<evidence type="ECO:0000256" key="3">
    <source>
        <dbReference type="ARBA" id="ARBA00022525"/>
    </source>
</evidence>
<dbReference type="OrthoDB" id="8852341at2759"/>
<dbReference type="Ensembl" id="ENSPKIT00000003557.1">
    <property type="protein sequence ID" value="ENSPKIP00000022885.1"/>
    <property type="gene ID" value="ENSPKIG00000006724.1"/>
</dbReference>
<dbReference type="GeneTree" id="ENSGT00990000204968"/>
<evidence type="ECO:0000256" key="6">
    <source>
        <dbReference type="SAM" id="SignalP"/>
    </source>
</evidence>
<accession>A0A3B3RY93</accession>
<comment type="similarity">
    <text evidence="2">Belongs to the urotensin-2 family.</text>
</comment>
<evidence type="ECO:0000256" key="1">
    <source>
        <dbReference type="ARBA" id="ARBA00004613"/>
    </source>
</evidence>
<dbReference type="GeneID" id="111836705"/>
<keyword evidence="4" id="KW-0372">Hormone</keyword>
<dbReference type="RefSeq" id="XP_023653995.1">
    <property type="nucleotide sequence ID" value="XM_023798227.2"/>
</dbReference>
<feature type="chain" id="PRO_5017181192" evidence="6">
    <location>
        <begin position="27"/>
        <end position="117"/>
    </location>
</feature>